<gene>
    <name evidence="2" type="ORF">SAMN06273570_5083</name>
</gene>
<protein>
    <submittedName>
        <fullName evidence="2">Nucleotidyltransferase domain-containing protein</fullName>
    </submittedName>
</protein>
<reference evidence="3" key="1">
    <citation type="submission" date="2017-09" db="EMBL/GenBank/DDBJ databases">
        <authorList>
            <person name="Varghese N."/>
            <person name="Submissions S."/>
        </authorList>
    </citation>
    <scope>NUCLEOTIDE SEQUENCE [LARGE SCALE GENOMIC DNA]</scope>
    <source>
        <strain evidence="3">JKS000234</strain>
    </source>
</reference>
<evidence type="ECO:0000259" key="1">
    <source>
        <dbReference type="Pfam" id="PF01909"/>
    </source>
</evidence>
<dbReference type="Pfam" id="PF01909">
    <property type="entry name" value="NTP_transf_2"/>
    <property type="match status" value="1"/>
</dbReference>
<feature type="domain" description="Polymerase nucleotidyl transferase" evidence="1">
    <location>
        <begin position="40"/>
        <end position="91"/>
    </location>
</feature>
<dbReference type="GO" id="GO:0016740">
    <property type="term" value="F:transferase activity"/>
    <property type="evidence" value="ECO:0007669"/>
    <property type="project" value="UniProtKB-KW"/>
</dbReference>
<dbReference type="InterPro" id="IPR043519">
    <property type="entry name" value="NT_sf"/>
</dbReference>
<dbReference type="Gene3D" id="3.30.460.10">
    <property type="entry name" value="Beta Polymerase, domain 2"/>
    <property type="match status" value="1"/>
</dbReference>
<dbReference type="EMBL" id="OCMY01000003">
    <property type="protein sequence ID" value="SOD61312.1"/>
    <property type="molecule type" value="Genomic_DNA"/>
</dbReference>
<keyword evidence="3" id="KW-1185">Reference proteome</keyword>
<name>A0A286DRM8_9GAMM</name>
<dbReference type="Proteomes" id="UP000219271">
    <property type="component" value="Unassembled WGS sequence"/>
</dbReference>
<dbReference type="InterPro" id="IPR002934">
    <property type="entry name" value="Polymerase_NTP_transf_dom"/>
</dbReference>
<dbReference type="OrthoDB" id="3422944at2"/>
<accession>A0A286DRM8</accession>
<keyword evidence="2" id="KW-0808">Transferase</keyword>
<proteinExistence type="predicted"/>
<organism evidence="2 3">
    <name type="scientific">Candidatus Pantoea floridensis</name>
    <dbReference type="NCBI Taxonomy" id="1938870"/>
    <lineage>
        <taxon>Bacteria</taxon>
        <taxon>Pseudomonadati</taxon>
        <taxon>Pseudomonadota</taxon>
        <taxon>Gammaproteobacteria</taxon>
        <taxon>Enterobacterales</taxon>
        <taxon>Erwiniaceae</taxon>
        <taxon>Pantoea</taxon>
    </lineage>
</organism>
<dbReference type="AlphaFoldDB" id="A0A286DRM8"/>
<sequence length="257" mass="29210">MAIDKTGFIPLPAFSGFQPAFSPLIADVVQKLGAVMPELIHSVYVYGSLAEGRAKESVSDLDLTVIFRREPDELATSELMAIVSCLEQQHPVISKIDIDPGVLDTVMQPASAERWGYWLKHHCICIYGEDLRDRFKPFRPSRSIAIAVNGDFHTVLNDYISRMKPSLAPSQRHALQRAAARKAIRATNILRDERDTDWPSTLEEHREKFNDRYPALAEEMDYLLSISHRPRGDIMTFAGRVSTFSYWLNAEFSTRNR</sequence>
<evidence type="ECO:0000313" key="2">
    <source>
        <dbReference type="EMBL" id="SOD61312.1"/>
    </source>
</evidence>
<dbReference type="SUPFAM" id="SSF81301">
    <property type="entry name" value="Nucleotidyltransferase"/>
    <property type="match status" value="1"/>
</dbReference>
<dbReference type="CDD" id="cd05403">
    <property type="entry name" value="NT_KNTase_like"/>
    <property type="match status" value="1"/>
</dbReference>
<dbReference type="RefSeq" id="WP_097098480.1">
    <property type="nucleotide sequence ID" value="NZ_OCMY01000003.1"/>
</dbReference>
<evidence type="ECO:0000313" key="3">
    <source>
        <dbReference type="Proteomes" id="UP000219271"/>
    </source>
</evidence>